<dbReference type="CDD" id="cd04301">
    <property type="entry name" value="NAT_SF"/>
    <property type="match status" value="1"/>
</dbReference>
<name>A0A921FG24_9LACO</name>
<reference evidence="2" key="1">
    <citation type="journal article" date="2021" name="PeerJ">
        <title>Extensive microbial diversity within the chicken gut microbiome revealed by metagenomics and culture.</title>
        <authorList>
            <person name="Gilroy R."/>
            <person name="Ravi A."/>
            <person name="Getino M."/>
            <person name="Pursley I."/>
            <person name="Horton D.L."/>
            <person name="Alikhan N.F."/>
            <person name="Baker D."/>
            <person name="Gharbi K."/>
            <person name="Hall N."/>
            <person name="Watson M."/>
            <person name="Adriaenssens E.M."/>
            <person name="Foster-Nyarko E."/>
            <person name="Jarju S."/>
            <person name="Secka A."/>
            <person name="Antonio M."/>
            <person name="Oren A."/>
            <person name="Chaudhuri R.R."/>
            <person name="La Ragione R."/>
            <person name="Hildebrand F."/>
            <person name="Pallen M.J."/>
        </authorList>
    </citation>
    <scope>NUCLEOTIDE SEQUENCE</scope>
    <source>
        <strain evidence="2">CHK194-22301</strain>
    </source>
</reference>
<dbReference type="InterPro" id="IPR000182">
    <property type="entry name" value="GNAT_dom"/>
</dbReference>
<dbReference type="AlphaFoldDB" id="A0A921FG24"/>
<reference evidence="2" key="2">
    <citation type="submission" date="2021-09" db="EMBL/GenBank/DDBJ databases">
        <authorList>
            <person name="Gilroy R."/>
        </authorList>
    </citation>
    <scope>NUCLEOTIDE SEQUENCE</scope>
    <source>
        <strain evidence="2">CHK194-22301</strain>
    </source>
</reference>
<evidence type="ECO:0000313" key="3">
    <source>
        <dbReference type="Proteomes" id="UP000784793"/>
    </source>
</evidence>
<gene>
    <name evidence="2" type="ORF">K8V23_01485</name>
</gene>
<dbReference type="Proteomes" id="UP000784793">
    <property type="component" value="Unassembled WGS sequence"/>
</dbReference>
<dbReference type="SUPFAM" id="SSF55729">
    <property type="entry name" value="Acyl-CoA N-acyltransferases (Nat)"/>
    <property type="match status" value="1"/>
</dbReference>
<proteinExistence type="predicted"/>
<dbReference type="PROSITE" id="PS51186">
    <property type="entry name" value="GNAT"/>
    <property type="match status" value="1"/>
</dbReference>
<dbReference type="PANTHER" id="PTHR43617">
    <property type="entry name" value="L-AMINO ACID N-ACETYLTRANSFERASE"/>
    <property type="match status" value="1"/>
</dbReference>
<dbReference type="EMBL" id="DYXB01000019">
    <property type="protein sequence ID" value="HJF09468.1"/>
    <property type="molecule type" value="Genomic_DNA"/>
</dbReference>
<dbReference type="PANTHER" id="PTHR43617:SF2">
    <property type="entry name" value="UPF0039 PROTEIN SLL0451"/>
    <property type="match status" value="1"/>
</dbReference>
<dbReference type="Gene3D" id="3.40.630.30">
    <property type="match status" value="1"/>
</dbReference>
<evidence type="ECO:0000313" key="2">
    <source>
        <dbReference type="EMBL" id="HJF09468.1"/>
    </source>
</evidence>
<sequence length="140" mass="16242">MATLIIRKINNAEEYIEASALLQKTWQNAYKNILPTDRLMQLPADYWENRLQRKNRHNLVAIKDKKIIGIVSWGPNRQADSQTQNGELMSIYVLPECQGKGIGKKLLLRAEDELKKKWSEAILWVLKDNKAAVRFYEQCG</sequence>
<evidence type="ECO:0000259" key="1">
    <source>
        <dbReference type="PROSITE" id="PS51186"/>
    </source>
</evidence>
<feature type="domain" description="N-acetyltransferase" evidence="1">
    <location>
        <begin position="4"/>
        <end position="140"/>
    </location>
</feature>
<dbReference type="Pfam" id="PF00583">
    <property type="entry name" value="Acetyltransf_1"/>
    <property type="match status" value="1"/>
</dbReference>
<protein>
    <submittedName>
        <fullName evidence="2">GNAT family N-acetyltransferase</fullName>
    </submittedName>
</protein>
<accession>A0A921FG24</accession>
<dbReference type="GO" id="GO:0016747">
    <property type="term" value="F:acyltransferase activity, transferring groups other than amino-acyl groups"/>
    <property type="evidence" value="ECO:0007669"/>
    <property type="project" value="InterPro"/>
</dbReference>
<comment type="caution">
    <text evidence="2">The sequence shown here is derived from an EMBL/GenBank/DDBJ whole genome shotgun (WGS) entry which is preliminary data.</text>
</comment>
<dbReference type="InterPro" id="IPR016181">
    <property type="entry name" value="Acyl_CoA_acyltransferase"/>
</dbReference>
<dbReference type="InterPro" id="IPR050276">
    <property type="entry name" value="MshD_Acetyltransferase"/>
</dbReference>
<organism evidence="2 3">
    <name type="scientific">Lactobacillus crispatus</name>
    <dbReference type="NCBI Taxonomy" id="47770"/>
    <lineage>
        <taxon>Bacteria</taxon>
        <taxon>Bacillati</taxon>
        <taxon>Bacillota</taxon>
        <taxon>Bacilli</taxon>
        <taxon>Lactobacillales</taxon>
        <taxon>Lactobacillaceae</taxon>
        <taxon>Lactobacillus</taxon>
    </lineage>
</organism>